<dbReference type="Gramene" id="MELO3C001616.2.1">
    <property type="protein sequence ID" value="MELO3C001616.2.1"/>
    <property type="gene ID" value="MELO3C001616.2"/>
</dbReference>
<dbReference type="EnsemblPlants" id="MELO3C001616.2.1">
    <property type="protein sequence ID" value="MELO3C001616.2.1"/>
    <property type="gene ID" value="MELO3C001616.2"/>
</dbReference>
<name>A0A9I9CD36_CUCME</name>
<protein>
    <submittedName>
        <fullName evidence="2">Uncharacterized protein</fullName>
    </submittedName>
</protein>
<proteinExistence type="predicted"/>
<evidence type="ECO:0000256" key="1">
    <source>
        <dbReference type="SAM" id="MobiDB-lite"/>
    </source>
</evidence>
<dbReference type="AlphaFoldDB" id="A0A9I9CD36"/>
<evidence type="ECO:0000313" key="2">
    <source>
        <dbReference type="EnsemblPlants" id="MELO3C001616.2.1"/>
    </source>
</evidence>
<sequence>MTPDERSPLVGSIGHLLDRFGSHHSSPSNELASRPIPPENVLGSMPGLWVEVLGARAPKIERLMTNTEQREETVGGPLFTQDEKT</sequence>
<organism evidence="2">
    <name type="scientific">Cucumis melo</name>
    <name type="common">Muskmelon</name>
    <dbReference type="NCBI Taxonomy" id="3656"/>
    <lineage>
        <taxon>Eukaryota</taxon>
        <taxon>Viridiplantae</taxon>
        <taxon>Streptophyta</taxon>
        <taxon>Embryophyta</taxon>
        <taxon>Tracheophyta</taxon>
        <taxon>Spermatophyta</taxon>
        <taxon>Magnoliopsida</taxon>
        <taxon>eudicotyledons</taxon>
        <taxon>Gunneridae</taxon>
        <taxon>Pentapetalae</taxon>
        <taxon>rosids</taxon>
        <taxon>fabids</taxon>
        <taxon>Cucurbitales</taxon>
        <taxon>Cucurbitaceae</taxon>
        <taxon>Benincaseae</taxon>
        <taxon>Cucumis</taxon>
    </lineage>
</organism>
<reference evidence="2" key="1">
    <citation type="submission" date="2023-03" db="UniProtKB">
        <authorList>
            <consortium name="EnsemblPlants"/>
        </authorList>
    </citation>
    <scope>IDENTIFICATION</scope>
</reference>
<feature type="region of interest" description="Disordered" evidence="1">
    <location>
        <begin position="17"/>
        <end position="38"/>
    </location>
</feature>
<feature type="region of interest" description="Disordered" evidence="1">
    <location>
        <begin position="66"/>
        <end position="85"/>
    </location>
</feature>
<accession>A0A9I9CD36</accession>